<accession>A0A8X6LJ40</accession>
<keyword evidence="2" id="KW-1185">Reference proteome</keyword>
<organism evidence="1 2">
    <name type="scientific">Trichonephila clavata</name>
    <name type="common">Joro spider</name>
    <name type="synonym">Nephila clavata</name>
    <dbReference type="NCBI Taxonomy" id="2740835"/>
    <lineage>
        <taxon>Eukaryota</taxon>
        <taxon>Metazoa</taxon>
        <taxon>Ecdysozoa</taxon>
        <taxon>Arthropoda</taxon>
        <taxon>Chelicerata</taxon>
        <taxon>Arachnida</taxon>
        <taxon>Araneae</taxon>
        <taxon>Araneomorphae</taxon>
        <taxon>Entelegynae</taxon>
        <taxon>Araneoidea</taxon>
        <taxon>Nephilidae</taxon>
        <taxon>Trichonephila</taxon>
    </lineage>
</organism>
<dbReference type="PANTHER" id="PTHR47331">
    <property type="entry name" value="PHD-TYPE DOMAIN-CONTAINING PROTEIN"/>
    <property type="match status" value="1"/>
</dbReference>
<gene>
    <name evidence="1" type="primary">AVEN_188164_1</name>
    <name evidence="1" type="ORF">TNCT_417921</name>
</gene>
<name>A0A8X6LJ40_TRICU</name>
<dbReference type="AlphaFoldDB" id="A0A8X6LJ40"/>
<comment type="caution">
    <text evidence="1">The sequence shown here is derived from an EMBL/GenBank/DDBJ whole genome shotgun (WGS) entry which is preliminary data.</text>
</comment>
<dbReference type="OrthoDB" id="6510033at2759"/>
<dbReference type="Proteomes" id="UP000887116">
    <property type="component" value="Unassembled WGS sequence"/>
</dbReference>
<proteinExistence type="predicted"/>
<sequence>MSEDGLLCLGGRLQKSDLNSYEKHPLILPSKSRFSQLLIMRELQRLHHAGVCETLTQIRETYWILCERQTFKSCWKKCLICRRFKVRPGNQITALLPEDRIKVKFPFETVGPYLHQ</sequence>
<evidence type="ECO:0000313" key="1">
    <source>
        <dbReference type="EMBL" id="GFR12701.1"/>
    </source>
</evidence>
<evidence type="ECO:0008006" key="3">
    <source>
        <dbReference type="Google" id="ProtNLM"/>
    </source>
</evidence>
<dbReference type="EMBL" id="BMAO01036723">
    <property type="protein sequence ID" value="GFR12701.1"/>
    <property type="molecule type" value="Genomic_DNA"/>
</dbReference>
<dbReference type="PANTHER" id="PTHR47331:SF1">
    <property type="entry name" value="GAG-LIKE PROTEIN"/>
    <property type="match status" value="1"/>
</dbReference>
<evidence type="ECO:0000313" key="2">
    <source>
        <dbReference type="Proteomes" id="UP000887116"/>
    </source>
</evidence>
<reference evidence="1" key="1">
    <citation type="submission" date="2020-07" db="EMBL/GenBank/DDBJ databases">
        <title>Multicomponent nature underlies the extraordinary mechanical properties of spider dragline silk.</title>
        <authorList>
            <person name="Kono N."/>
            <person name="Nakamura H."/>
            <person name="Mori M."/>
            <person name="Yoshida Y."/>
            <person name="Ohtoshi R."/>
            <person name="Malay A.D."/>
            <person name="Moran D.A.P."/>
            <person name="Tomita M."/>
            <person name="Numata K."/>
            <person name="Arakawa K."/>
        </authorList>
    </citation>
    <scope>NUCLEOTIDE SEQUENCE</scope>
</reference>
<protein>
    <recommendedName>
        <fullName evidence="3">Integrase zinc-binding domain-containing protein</fullName>
    </recommendedName>
</protein>